<dbReference type="GO" id="GO:0000049">
    <property type="term" value="F:tRNA binding"/>
    <property type="evidence" value="ECO:0007669"/>
    <property type="project" value="TreeGrafter"/>
</dbReference>
<dbReference type="EMBL" id="LMWN01000040">
    <property type="protein sequence ID" value="KUN02075.1"/>
    <property type="molecule type" value="Genomic_DNA"/>
</dbReference>
<dbReference type="STRING" id="67386.AQI95_28765"/>
<dbReference type="OrthoDB" id="4014583at2"/>
<reference evidence="5 6" key="1">
    <citation type="submission" date="2015-10" db="EMBL/GenBank/DDBJ databases">
        <title>Draft genome sequence of Streptomyces yokosukanensis DSM 40224, type strain for the species Streptomyces yokosukanensis.</title>
        <authorList>
            <person name="Ruckert C."/>
            <person name="Winkler A."/>
            <person name="Kalinowski J."/>
            <person name="Kampfer P."/>
            <person name="Glaeser S."/>
        </authorList>
    </citation>
    <scope>NUCLEOTIDE SEQUENCE [LARGE SCALE GENOMIC DNA]</scope>
    <source>
        <strain evidence="5 6">DSM 40224</strain>
    </source>
</reference>
<protein>
    <recommendedName>
        <fullName evidence="4">Aminoacyl-transfer RNA synthetases class-II family profile domain-containing protein</fullName>
    </recommendedName>
</protein>
<evidence type="ECO:0000259" key="4">
    <source>
        <dbReference type="PROSITE" id="PS50862"/>
    </source>
</evidence>
<evidence type="ECO:0000256" key="1">
    <source>
        <dbReference type="ARBA" id="ARBA00022598"/>
    </source>
</evidence>
<sequence length="334" mass="36671">MTIPKQERRLYGTLLKEHPDERNLLLTKADLLGAVRAWLHEAGYTEAATPVLCAARESAPIPQFSTRHPFTGESFHLKHSAEEHLRRLVVSVDRVYDLGKAIRAERTDDSHAIEFTMLQTAARDLTLSDGIRLVTELVQDAVQTAFATLQPPGGIDFSAITTRTVDDAIAEALNLPKAPVGPELVTAARKWLAGHGLTAGESDWAVMEDFVKHAVEEAVTAPVVLYGFPYELRHNSRVDASGRAQRFSLIAAGTEICDGGVKLRTADDYRPMVENNIALRTQLHGVPADEGPTDFFADIGCDPLDVFTFGLGIERLLALCTGRTVFETLTFPYH</sequence>
<dbReference type="InterPro" id="IPR004364">
    <property type="entry name" value="Aa-tRNA-synt_II"/>
</dbReference>
<dbReference type="GO" id="GO:0006430">
    <property type="term" value="P:lysyl-tRNA aminoacylation"/>
    <property type="evidence" value="ECO:0007669"/>
    <property type="project" value="TreeGrafter"/>
</dbReference>
<dbReference type="Gene3D" id="3.30.930.10">
    <property type="entry name" value="Bira Bifunctional Protein, Domain 2"/>
    <property type="match status" value="1"/>
</dbReference>
<dbReference type="InterPro" id="IPR045864">
    <property type="entry name" value="aa-tRNA-synth_II/BPL/LPL"/>
</dbReference>
<evidence type="ECO:0000313" key="6">
    <source>
        <dbReference type="Proteomes" id="UP000053127"/>
    </source>
</evidence>
<name>A0A101NZC5_9ACTN</name>
<dbReference type="GO" id="GO:0005524">
    <property type="term" value="F:ATP binding"/>
    <property type="evidence" value="ECO:0007669"/>
    <property type="project" value="InterPro"/>
</dbReference>
<dbReference type="PANTHER" id="PTHR42918">
    <property type="entry name" value="LYSYL-TRNA SYNTHETASE"/>
    <property type="match status" value="1"/>
</dbReference>
<organism evidence="5 6">
    <name type="scientific">Streptomyces yokosukanensis</name>
    <dbReference type="NCBI Taxonomy" id="67386"/>
    <lineage>
        <taxon>Bacteria</taxon>
        <taxon>Bacillati</taxon>
        <taxon>Actinomycetota</taxon>
        <taxon>Actinomycetes</taxon>
        <taxon>Kitasatosporales</taxon>
        <taxon>Streptomycetaceae</taxon>
        <taxon>Streptomyces</taxon>
    </lineage>
</organism>
<dbReference type="Pfam" id="PF00152">
    <property type="entry name" value="tRNA-synt_2"/>
    <property type="match status" value="1"/>
</dbReference>
<dbReference type="AlphaFoldDB" id="A0A101NZC5"/>
<evidence type="ECO:0000313" key="5">
    <source>
        <dbReference type="EMBL" id="KUN02075.1"/>
    </source>
</evidence>
<keyword evidence="2" id="KW-0547">Nucleotide-binding</keyword>
<accession>A0A101NZC5</accession>
<keyword evidence="3" id="KW-0067">ATP-binding</keyword>
<proteinExistence type="predicted"/>
<dbReference type="RefSeq" id="WP_067130035.1">
    <property type="nucleotide sequence ID" value="NZ_KQ948217.1"/>
</dbReference>
<dbReference type="GO" id="GO:0004824">
    <property type="term" value="F:lysine-tRNA ligase activity"/>
    <property type="evidence" value="ECO:0007669"/>
    <property type="project" value="TreeGrafter"/>
</dbReference>
<dbReference type="PANTHER" id="PTHR42918:SF15">
    <property type="entry name" value="LYSINE--TRNA LIGASE, CHLOROPLASTIC_MITOCHONDRIAL"/>
    <property type="match status" value="1"/>
</dbReference>
<dbReference type="SUPFAM" id="SSF55681">
    <property type="entry name" value="Class II aaRS and biotin synthetases"/>
    <property type="match status" value="1"/>
</dbReference>
<dbReference type="Proteomes" id="UP000053127">
    <property type="component" value="Unassembled WGS sequence"/>
</dbReference>
<evidence type="ECO:0000256" key="3">
    <source>
        <dbReference type="ARBA" id="ARBA00022840"/>
    </source>
</evidence>
<keyword evidence="1" id="KW-0436">Ligase</keyword>
<gene>
    <name evidence="5" type="ORF">AQI95_28765</name>
</gene>
<feature type="domain" description="Aminoacyl-transfer RNA synthetases class-II family profile" evidence="4">
    <location>
        <begin position="31"/>
        <end position="332"/>
    </location>
</feature>
<dbReference type="InterPro" id="IPR006195">
    <property type="entry name" value="aa-tRNA-synth_II"/>
</dbReference>
<dbReference type="GO" id="GO:0005829">
    <property type="term" value="C:cytosol"/>
    <property type="evidence" value="ECO:0007669"/>
    <property type="project" value="TreeGrafter"/>
</dbReference>
<keyword evidence="6" id="KW-1185">Reference proteome</keyword>
<comment type="caution">
    <text evidence="5">The sequence shown here is derived from an EMBL/GenBank/DDBJ whole genome shotgun (WGS) entry which is preliminary data.</text>
</comment>
<dbReference type="PROSITE" id="PS50862">
    <property type="entry name" value="AA_TRNA_LIGASE_II"/>
    <property type="match status" value="1"/>
</dbReference>
<evidence type="ECO:0000256" key="2">
    <source>
        <dbReference type="ARBA" id="ARBA00022741"/>
    </source>
</evidence>